<gene>
    <name evidence="1" type="ORF">L6452_14504</name>
</gene>
<keyword evidence="2" id="KW-1185">Reference proteome</keyword>
<accession>A0ACB9CLG8</accession>
<reference evidence="1 2" key="2">
    <citation type="journal article" date="2022" name="Mol. Ecol. Resour.">
        <title>The genomes of chicory, endive, great burdock and yacon provide insights into Asteraceae paleo-polyploidization history and plant inulin production.</title>
        <authorList>
            <person name="Fan W."/>
            <person name="Wang S."/>
            <person name="Wang H."/>
            <person name="Wang A."/>
            <person name="Jiang F."/>
            <person name="Liu H."/>
            <person name="Zhao H."/>
            <person name="Xu D."/>
            <person name="Zhang Y."/>
        </authorList>
    </citation>
    <scope>NUCLEOTIDE SEQUENCE [LARGE SCALE GENOMIC DNA]</scope>
    <source>
        <strain evidence="2">cv. Niubang</strain>
    </source>
</reference>
<protein>
    <submittedName>
        <fullName evidence="1">Uncharacterized protein</fullName>
    </submittedName>
</protein>
<evidence type="ECO:0000313" key="1">
    <source>
        <dbReference type="EMBL" id="KAI3735018.1"/>
    </source>
</evidence>
<evidence type="ECO:0000313" key="2">
    <source>
        <dbReference type="Proteomes" id="UP001055879"/>
    </source>
</evidence>
<organism evidence="1 2">
    <name type="scientific">Arctium lappa</name>
    <name type="common">Greater burdock</name>
    <name type="synonym">Lappa major</name>
    <dbReference type="NCBI Taxonomy" id="4217"/>
    <lineage>
        <taxon>Eukaryota</taxon>
        <taxon>Viridiplantae</taxon>
        <taxon>Streptophyta</taxon>
        <taxon>Embryophyta</taxon>
        <taxon>Tracheophyta</taxon>
        <taxon>Spermatophyta</taxon>
        <taxon>Magnoliopsida</taxon>
        <taxon>eudicotyledons</taxon>
        <taxon>Gunneridae</taxon>
        <taxon>Pentapetalae</taxon>
        <taxon>asterids</taxon>
        <taxon>campanulids</taxon>
        <taxon>Asterales</taxon>
        <taxon>Asteraceae</taxon>
        <taxon>Carduoideae</taxon>
        <taxon>Cardueae</taxon>
        <taxon>Arctiinae</taxon>
        <taxon>Arctium</taxon>
    </lineage>
</organism>
<dbReference type="EMBL" id="CM042050">
    <property type="protein sequence ID" value="KAI3735018.1"/>
    <property type="molecule type" value="Genomic_DNA"/>
</dbReference>
<dbReference type="Proteomes" id="UP001055879">
    <property type="component" value="Linkage Group LG04"/>
</dbReference>
<reference evidence="2" key="1">
    <citation type="journal article" date="2022" name="Mol. Ecol. Resour.">
        <title>The genomes of chicory, endive, great burdock and yacon provide insights into Asteraceae palaeo-polyploidization history and plant inulin production.</title>
        <authorList>
            <person name="Fan W."/>
            <person name="Wang S."/>
            <person name="Wang H."/>
            <person name="Wang A."/>
            <person name="Jiang F."/>
            <person name="Liu H."/>
            <person name="Zhao H."/>
            <person name="Xu D."/>
            <person name="Zhang Y."/>
        </authorList>
    </citation>
    <scope>NUCLEOTIDE SEQUENCE [LARGE SCALE GENOMIC DNA]</scope>
    <source>
        <strain evidence="2">cv. Niubang</strain>
    </source>
</reference>
<comment type="caution">
    <text evidence="1">The sequence shown here is derived from an EMBL/GenBank/DDBJ whole genome shotgun (WGS) entry which is preliminary data.</text>
</comment>
<sequence>MASFRKHGFFHLLLTSPSTSSRLSQRSYLHINNVKRRKSETTHSSSLHKLNLDNHRLKSKKERFLIWFSTIVSSGSHLLITVHRLRLDDSQP</sequence>
<proteinExistence type="predicted"/>
<name>A0ACB9CLG8_ARCLA</name>